<dbReference type="InterPro" id="IPR052193">
    <property type="entry name" value="Peptidase_C59"/>
</dbReference>
<accession>A0AAU8WA23</accession>
<dbReference type="EMBL" id="CP022352">
    <property type="protein sequence ID" value="ASK53366.1"/>
    <property type="molecule type" value="Genomic_DNA"/>
</dbReference>
<dbReference type="KEGG" id="vti:CEQ48_00405"/>
<dbReference type="SUPFAM" id="SSF56235">
    <property type="entry name" value="N-terminal nucleophile aminohydrolases (Ntn hydrolases)"/>
    <property type="match status" value="1"/>
</dbReference>
<dbReference type="GO" id="GO:0016787">
    <property type="term" value="F:hydrolase activity"/>
    <property type="evidence" value="ECO:0007669"/>
    <property type="project" value="UniProtKB-KW"/>
</dbReference>
<evidence type="ECO:0000259" key="4">
    <source>
        <dbReference type="Pfam" id="PF02275"/>
    </source>
</evidence>
<keyword evidence="6" id="KW-1185">Reference proteome</keyword>
<dbReference type="RefSeq" id="WP_089069860.1">
    <property type="nucleotide sequence ID" value="NZ_CP022352.1"/>
</dbReference>
<dbReference type="InterPro" id="IPR029055">
    <property type="entry name" value="Ntn_hydrolases_N"/>
</dbReference>
<gene>
    <name evidence="5" type="ORF">CEQ48_00405</name>
</gene>
<dbReference type="Pfam" id="PF02275">
    <property type="entry name" value="CBAH"/>
    <property type="match status" value="1"/>
</dbReference>
<evidence type="ECO:0000256" key="1">
    <source>
        <dbReference type="ARBA" id="ARBA00006625"/>
    </source>
</evidence>
<reference evidence="6" key="1">
    <citation type="journal article" date="2017" name="Genome Announc.">
        <title>Complete Genome Sequence of Vibrio sp. Strain 2521-89, a Close Relative of Vibrio cholerae Isolated from Lake Water in New Mexico, USA.</title>
        <authorList>
            <person name="Liang K."/>
            <person name="Orata F.D."/>
            <person name="Winkjer N.S."/>
            <person name="Rowe L.A."/>
            <person name="Tarr C.L."/>
            <person name="Boucher Y."/>
        </authorList>
    </citation>
    <scope>NUCLEOTIDE SEQUENCE [LARGE SCALE GENOMIC DNA]</scope>
    <source>
        <strain evidence="6">2521-89</strain>
    </source>
</reference>
<keyword evidence="3" id="KW-0732">Signal</keyword>
<dbReference type="InterPro" id="IPR029132">
    <property type="entry name" value="CBAH/NAAA_C"/>
</dbReference>
<organism evidence="5 6">
    <name type="scientific">Vibrio tarriae</name>
    <dbReference type="NCBI Taxonomy" id="2014742"/>
    <lineage>
        <taxon>Bacteria</taxon>
        <taxon>Pseudomonadati</taxon>
        <taxon>Pseudomonadota</taxon>
        <taxon>Gammaproteobacteria</taxon>
        <taxon>Vibrionales</taxon>
        <taxon>Vibrionaceae</taxon>
        <taxon>Vibrio</taxon>
    </lineage>
</organism>
<comment type="similarity">
    <text evidence="1">Belongs to the peptidase C59 family.</text>
</comment>
<evidence type="ECO:0000313" key="5">
    <source>
        <dbReference type="EMBL" id="ASK53366.1"/>
    </source>
</evidence>
<keyword evidence="2 5" id="KW-0378">Hydrolase</keyword>
<protein>
    <submittedName>
        <fullName evidence="5">Choloylglycine hydrolase</fullName>
    </submittedName>
</protein>
<evidence type="ECO:0000256" key="2">
    <source>
        <dbReference type="ARBA" id="ARBA00022801"/>
    </source>
</evidence>
<evidence type="ECO:0000313" key="6">
    <source>
        <dbReference type="Proteomes" id="UP000198371"/>
    </source>
</evidence>
<dbReference type="CDD" id="cd00542">
    <property type="entry name" value="Ntn_PVA"/>
    <property type="match status" value="1"/>
</dbReference>
<dbReference type="Proteomes" id="UP000198371">
    <property type="component" value="Chromosome 2"/>
</dbReference>
<dbReference type="PANTHER" id="PTHR35527:SF2">
    <property type="entry name" value="HYDROLASE"/>
    <property type="match status" value="1"/>
</dbReference>
<dbReference type="Gene3D" id="3.60.60.10">
    <property type="entry name" value="Penicillin V Acylase, Chain A"/>
    <property type="match status" value="1"/>
</dbReference>
<sequence length="376" mass="41101">MLTRPLVALLSVIATFSITSVADACTGVTLKSQDGAVVFGRTMEWGSFDLQSRVVIVPRGHQFSGQTPDSKPGLNWKAQHGFIGLDAPAMGEGLILDGMNEKGLTVNGFYLPGFTQYQQYDPAKSNVSIGPGDVIPYLLSTSETIDEAKLALTKVYVTPVISPSLGFAPPAHYIITEPSGKAVVIEYIKGELTIFEAPLGVITNAPNYDWHMTNLRNYLNLSHVSLPTKRIENMDFSPLGAGSGMIGLPGDNTPPSRFVRAVAFSQTARSTATGSETVYELFRILDNFNLPLGAAEGAGEGEKEAKETKDIMRSSTIWTTIYDTKNKTLYYHTQHNRRVRSIDVSKIDFVSLRKPILIPLDRVKAEDIEDVTPIQM</sequence>
<reference evidence="5 6" key="2">
    <citation type="submission" date="2017-06" db="EMBL/GenBank/DDBJ databases">
        <title>Complete genome sequence of Vibrio sp. 2521-89, a close relative of Vibrio cholerae isolated from lake water in New Mexico, USA.</title>
        <authorList>
            <person name="Liang K."/>
            <person name="Orata F.D."/>
            <person name="Winkjer N.S."/>
            <person name="Tarr C.L."/>
            <person name="Boucher Y."/>
        </authorList>
    </citation>
    <scope>NUCLEOTIDE SEQUENCE [LARGE SCALE GENOMIC DNA]</scope>
    <source>
        <strain evidence="5 6">2521-89</strain>
    </source>
</reference>
<dbReference type="AlphaFoldDB" id="A0AAU8WA23"/>
<feature type="domain" description="Choloylglycine hydrolase/NAAA C-terminal" evidence="4">
    <location>
        <begin position="25"/>
        <end position="347"/>
    </location>
</feature>
<dbReference type="PANTHER" id="PTHR35527">
    <property type="entry name" value="CHOLOYLGLYCINE HYDROLASE"/>
    <property type="match status" value="1"/>
</dbReference>
<name>A0AAU8WA23_9VIBR</name>
<feature type="signal peptide" evidence="3">
    <location>
        <begin position="1"/>
        <end position="24"/>
    </location>
</feature>
<evidence type="ECO:0000256" key="3">
    <source>
        <dbReference type="SAM" id="SignalP"/>
    </source>
</evidence>
<feature type="chain" id="PRO_5044020786" evidence="3">
    <location>
        <begin position="25"/>
        <end position="376"/>
    </location>
</feature>
<proteinExistence type="inferred from homology"/>